<proteinExistence type="predicted"/>
<name>A0AAW1LMR3_SAPOF</name>
<dbReference type="EMBL" id="JBDFQZ010000004">
    <property type="protein sequence ID" value="KAK9735900.1"/>
    <property type="molecule type" value="Genomic_DNA"/>
</dbReference>
<accession>A0AAW1LMR3</accession>
<protein>
    <submittedName>
        <fullName evidence="1">Uncharacterized protein</fullName>
    </submittedName>
</protein>
<organism evidence="1 2">
    <name type="scientific">Saponaria officinalis</name>
    <name type="common">Common soapwort</name>
    <name type="synonym">Lychnis saponaria</name>
    <dbReference type="NCBI Taxonomy" id="3572"/>
    <lineage>
        <taxon>Eukaryota</taxon>
        <taxon>Viridiplantae</taxon>
        <taxon>Streptophyta</taxon>
        <taxon>Embryophyta</taxon>
        <taxon>Tracheophyta</taxon>
        <taxon>Spermatophyta</taxon>
        <taxon>Magnoliopsida</taxon>
        <taxon>eudicotyledons</taxon>
        <taxon>Gunneridae</taxon>
        <taxon>Pentapetalae</taxon>
        <taxon>Caryophyllales</taxon>
        <taxon>Caryophyllaceae</taxon>
        <taxon>Caryophylleae</taxon>
        <taxon>Saponaria</taxon>
    </lineage>
</organism>
<keyword evidence="2" id="KW-1185">Reference proteome</keyword>
<reference evidence="1" key="1">
    <citation type="submission" date="2024-03" db="EMBL/GenBank/DDBJ databases">
        <title>WGS assembly of Saponaria officinalis var. Norfolk2.</title>
        <authorList>
            <person name="Jenkins J."/>
            <person name="Shu S."/>
            <person name="Grimwood J."/>
            <person name="Barry K."/>
            <person name="Goodstein D."/>
            <person name="Schmutz J."/>
            <person name="Leebens-Mack J."/>
            <person name="Osbourn A."/>
        </authorList>
    </citation>
    <scope>NUCLEOTIDE SEQUENCE [LARGE SCALE GENOMIC DNA]</scope>
    <source>
        <strain evidence="1">JIC</strain>
    </source>
</reference>
<comment type="caution">
    <text evidence="1">The sequence shown here is derived from an EMBL/GenBank/DDBJ whole genome shotgun (WGS) entry which is preliminary data.</text>
</comment>
<dbReference type="Proteomes" id="UP001443914">
    <property type="component" value="Unassembled WGS sequence"/>
</dbReference>
<gene>
    <name evidence="1" type="ORF">RND81_04G236500</name>
</gene>
<evidence type="ECO:0000313" key="1">
    <source>
        <dbReference type="EMBL" id="KAK9735900.1"/>
    </source>
</evidence>
<sequence>MPKPLFENVCQVELLDDPCLLENRIFEECEKFEERVELDDKFDDSLEVRWDDDNDSLVEESISFDFPKSISKEDLICHFQKDGVTLALSLENTKIENLKDGGKSDSSRVDKILASMLEKSEYSKPLKGMTRGDLNNLDHVLRRSEQNDKHWGGLEIFSTFINPHRTPYKPPSPHDYGVLWLTYMTSYSHFSEDWSTLFDKLMRSLSGSLYDPIANQGLNFEVG</sequence>
<evidence type="ECO:0000313" key="2">
    <source>
        <dbReference type="Proteomes" id="UP001443914"/>
    </source>
</evidence>
<dbReference type="AlphaFoldDB" id="A0AAW1LMR3"/>